<evidence type="ECO:0000256" key="5">
    <source>
        <dbReference type="ARBA" id="ARBA00023157"/>
    </source>
</evidence>
<reference evidence="12" key="1">
    <citation type="submission" date="2016-03" db="EMBL/GenBank/DDBJ databases">
        <title>Mechanisms controlling the formation of the plant cell surface in tip-growing cells are functionally conserved among land plants.</title>
        <authorList>
            <person name="Honkanen S."/>
            <person name="Jones V.A."/>
            <person name="Morieri G."/>
            <person name="Champion C."/>
            <person name="Hetherington A.J."/>
            <person name="Kelly S."/>
            <person name="Saint-Marcoux D."/>
            <person name="Proust H."/>
            <person name="Prescott H."/>
            <person name="Dolan L."/>
        </authorList>
    </citation>
    <scope>NUCLEOTIDE SEQUENCE [LARGE SCALE GENOMIC DNA]</scope>
    <source>
        <tissue evidence="12">Whole gametophyte</tissue>
    </source>
</reference>
<dbReference type="SUPFAM" id="SSF51445">
    <property type="entry name" value="(Trans)glycosidases"/>
    <property type="match status" value="1"/>
</dbReference>
<evidence type="ECO:0000256" key="8">
    <source>
        <dbReference type="RuleBase" id="RU000489"/>
    </source>
</evidence>
<dbReference type="EC" id="3.2.1.14" evidence="2"/>
<comment type="caution">
    <text evidence="12">The sequence shown here is derived from an EMBL/GenBank/DDBJ whole genome shotgun (WGS) entry which is preliminary data.</text>
</comment>
<name>A0A176WQV8_MARPO</name>
<proteinExistence type="inferred from homology"/>
<evidence type="ECO:0000256" key="10">
    <source>
        <dbReference type="SAM" id="MobiDB-lite"/>
    </source>
</evidence>
<evidence type="ECO:0000256" key="7">
    <source>
        <dbReference type="ARBA" id="ARBA00023326"/>
    </source>
</evidence>
<sequence length="310" mass="32244">MPGSSAYLHTNSAPFELGTSKPKEAPGTVDEQLNNRISKGFNGGEGTLADACASSNYDIIMLAFLYRFGNGLTPALNLAGHCDPASGGCQGLVSEINSCQSRGVKVILSLGGGVGDYGFSSAAEALELAQYLWDNYLGGSSSSSPLGAAKLDGIDLDIEQGGSQYYPDLIMALKTMAQSNAYKRLYVTAAPQCPFPDASLGPASGTALSTGLVDLVFVQFYNNYCGYGGGLDQLVTVWRQWAGALPGSQIFLGLPASPDAAGSGYVDPSTVTGQIIPAISTVPNYGGVMLFSVFYDKQNNNYSAQIKSGV</sequence>
<dbReference type="CDD" id="cd02877">
    <property type="entry name" value="GH18_hevamine_XipI_class_III"/>
    <property type="match status" value="1"/>
</dbReference>
<evidence type="ECO:0000256" key="1">
    <source>
        <dbReference type="ARBA" id="ARBA00000822"/>
    </source>
</evidence>
<dbReference type="Pfam" id="PF00704">
    <property type="entry name" value="Glyco_hydro_18"/>
    <property type="match status" value="1"/>
</dbReference>
<dbReference type="GO" id="GO:0005576">
    <property type="term" value="C:extracellular region"/>
    <property type="evidence" value="ECO:0007669"/>
    <property type="project" value="TreeGrafter"/>
</dbReference>
<dbReference type="FunFam" id="3.20.20.80:FF:000015">
    <property type="entry name" value="Acidic endochitinase SE2"/>
    <property type="match status" value="1"/>
</dbReference>
<evidence type="ECO:0000313" key="13">
    <source>
        <dbReference type="Proteomes" id="UP000077202"/>
    </source>
</evidence>
<keyword evidence="7" id="KW-0119">Carbohydrate metabolism</keyword>
<dbReference type="GO" id="GO:0008843">
    <property type="term" value="F:endochitinase activity"/>
    <property type="evidence" value="ECO:0007669"/>
    <property type="project" value="UniProtKB-EC"/>
</dbReference>
<dbReference type="InterPro" id="IPR001223">
    <property type="entry name" value="Glyco_hydro18_cat"/>
</dbReference>
<dbReference type="PANTHER" id="PTHR45708:SF49">
    <property type="entry name" value="ENDOCHITINASE"/>
    <property type="match status" value="1"/>
</dbReference>
<organism evidence="12 13">
    <name type="scientific">Marchantia polymorpha subsp. ruderalis</name>
    <dbReference type="NCBI Taxonomy" id="1480154"/>
    <lineage>
        <taxon>Eukaryota</taxon>
        <taxon>Viridiplantae</taxon>
        <taxon>Streptophyta</taxon>
        <taxon>Embryophyta</taxon>
        <taxon>Marchantiophyta</taxon>
        <taxon>Marchantiopsida</taxon>
        <taxon>Marchantiidae</taxon>
        <taxon>Marchantiales</taxon>
        <taxon>Marchantiaceae</taxon>
        <taxon>Marchantia</taxon>
    </lineage>
</organism>
<dbReference type="PROSITE" id="PS51910">
    <property type="entry name" value="GH18_2"/>
    <property type="match status" value="1"/>
</dbReference>
<dbReference type="InterPro" id="IPR045321">
    <property type="entry name" value="Cts1-like"/>
</dbReference>
<dbReference type="InterPro" id="IPR001579">
    <property type="entry name" value="Glyco_hydro_18_chit_AS"/>
</dbReference>
<dbReference type="AlphaFoldDB" id="A0A176WQV8"/>
<evidence type="ECO:0000313" key="12">
    <source>
        <dbReference type="EMBL" id="OAE35518.1"/>
    </source>
</evidence>
<dbReference type="PROSITE" id="PS01095">
    <property type="entry name" value="GH18_1"/>
    <property type="match status" value="1"/>
</dbReference>
<keyword evidence="3 8" id="KW-0378">Hydrolase</keyword>
<gene>
    <name evidence="12" type="ORF">AXG93_2782s1020</name>
</gene>
<comment type="catalytic activity">
    <reaction evidence="1">
        <text>Random endo-hydrolysis of N-acetyl-beta-D-glucosaminide (1-&gt;4)-beta-linkages in chitin and chitodextrins.</text>
        <dbReference type="EC" id="3.2.1.14"/>
    </reaction>
</comment>
<evidence type="ECO:0000256" key="4">
    <source>
        <dbReference type="ARBA" id="ARBA00023024"/>
    </source>
</evidence>
<feature type="region of interest" description="Disordered" evidence="10">
    <location>
        <begin position="1"/>
        <end position="27"/>
    </location>
</feature>
<evidence type="ECO:0000256" key="3">
    <source>
        <dbReference type="ARBA" id="ARBA00022801"/>
    </source>
</evidence>
<keyword evidence="5" id="KW-1015">Disulfide bond</keyword>
<keyword evidence="6 8" id="KW-0326">Glycosidase</keyword>
<dbReference type="PANTHER" id="PTHR45708">
    <property type="entry name" value="ENDOCHITINASE"/>
    <property type="match status" value="1"/>
</dbReference>
<dbReference type="Gene3D" id="3.20.20.80">
    <property type="entry name" value="Glycosidases"/>
    <property type="match status" value="1"/>
</dbReference>
<comment type="similarity">
    <text evidence="9">Belongs to the glycosyl hydrolase 18 family.</text>
</comment>
<evidence type="ECO:0000256" key="2">
    <source>
        <dbReference type="ARBA" id="ARBA00012729"/>
    </source>
</evidence>
<dbReference type="EMBL" id="LVLJ01000161">
    <property type="protein sequence ID" value="OAE35518.1"/>
    <property type="molecule type" value="Genomic_DNA"/>
</dbReference>
<dbReference type="GO" id="GO:0006032">
    <property type="term" value="P:chitin catabolic process"/>
    <property type="evidence" value="ECO:0007669"/>
    <property type="project" value="UniProtKB-KW"/>
</dbReference>
<dbReference type="GO" id="GO:0000272">
    <property type="term" value="P:polysaccharide catabolic process"/>
    <property type="evidence" value="ECO:0007669"/>
    <property type="project" value="UniProtKB-KW"/>
</dbReference>
<keyword evidence="7" id="KW-0624">Polysaccharide degradation</keyword>
<evidence type="ECO:0000256" key="6">
    <source>
        <dbReference type="ARBA" id="ARBA00023295"/>
    </source>
</evidence>
<dbReference type="InterPro" id="IPR050542">
    <property type="entry name" value="Glycosyl_Hydrlase18_Chitinase"/>
</dbReference>
<evidence type="ECO:0000259" key="11">
    <source>
        <dbReference type="PROSITE" id="PS51910"/>
    </source>
</evidence>
<accession>A0A176WQV8</accession>
<keyword evidence="13" id="KW-1185">Reference proteome</keyword>
<keyword evidence="4" id="KW-0146">Chitin degradation</keyword>
<evidence type="ECO:0000256" key="9">
    <source>
        <dbReference type="RuleBase" id="RU004453"/>
    </source>
</evidence>
<dbReference type="Proteomes" id="UP000077202">
    <property type="component" value="Unassembled WGS sequence"/>
</dbReference>
<feature type="domain" description="GH18" evidence="11">
    <location>
        <begin position="35"/>
        <end position="310"/>
    </location>
</feature>
<protein>
    <recommendedName>
        <fullName evidence="2">chitinase</fullName>
        <ecNumber evidence="2">3.2.1.14</ecNumber>
    </recommendedName>
</protein>
<dbReference type="InterPro" id="IPR017853">
    <property type="entry name" value="GH"/>
</dbReference>